<dbReference type="RefSeq" id="WP_343333601.1">
    <property type="nucleotide sequence ID" value="NZ_JAPOHD010000027.1"/>
</dbReference>
<keyword evidence="3" id="KW-1185">Reference proteome</keyword>
<reference evidence="2" key="1">
    <citation type="submission" date="2022-11" db="EMBL/GenBank/DDBJ databases">
        <title>Marilongibacter aestuarii gen. nov., sp. nov., isolated from tidal flat sediment.</title>
        <authorList>
            <person name="Jiayan W."/>
        </authorList>
    </citation>
    <scope>NUCLEOTIDE SEQUENCE</scope>
    <source>
        <strain evidence="2">Z1-6</strain>
    </source>
</reference>
<sequence>MKIIMYFCNFIGFNNLTIFNQYLWIMTDAFLNLLISLAPFTENELADALPYYQRIPVKKNDYFSKAGRISDRIGFVSSGLLRSFYTIKGKEVTTFFLTPGTIAASLVSFLEVKPAIENIQALEESEVIVISRKHLFQLYEGNWKWQQVGRILIENYYVKMEYRSLSLQNQSAQERYKQFVIEYPEVLKVAPQHQIASFLGIAPETLSRIRKAK</sequence>
<dbReference type="Pfam" id="PF00027">
    <property type="entry name" value="cNMP_binding"/>
    <property type="match status" value="1"/>
</dbReference>
<accession>A0A9X3F6Q2</accession>
<dbReference type="SUPFAM" id="SSF51206">
    <property type="entry name" value="cAMP-binding domain-like"/>
    <property type="match status" value="1"/>
</dbReference>
<comment type="caution">
    <text evidence="2">The sequence shown here is derived from an EMBL/GenBank/DDBJ whole genome shotgun (WGS) entry which is preliminary data.</text>
</comment>
<dbReference type="InterPro" id="IPR000595">
    <property type="entry name" value="cNMP-bd_dom"/>
</dbReference>
<dbReference type="Gene3D" id="2.60.120.10">
    <property type="entry name" value="Jelly Rolls"/>
    <property type="match status" value="1"/>
</dbReference>
<dbReference type="PROSITE" id="PS50042">
    <property type="entry name" value="CNMP_BINDING_3"/>
    <property type="match status" value="1"/>
</dbReference>
<evidence type="ECO:0000313" key="3">
    <source>
        <dbReference type="Proteomes" id="UP001145087"/>
    </source>
</evidence>
<dbReference type="InterPro" id="IPR018490">
    <property type="entry name" value="cNMP-bd_dom_sf"/>
</dbReference>
<organism evidence="2 3">
    <name type="scientific">Draconibacterium aestuarii</name>
    <dbReference type="NCBI Taxonomy" id="2998507"/>
    <lineage>
        <taxon>Bacteria</taxon>
        <taxon>Pseudomonadati</taxon>
        <taxon>Bacteroidota</taxon>
        <taxon>Bacteroidia</taxon>
        <taxon>Marinilabiliales</taxon>
        <taxon>Prolixibacteraceae</taxon>
        <taxon>Draconibacterium</taxon>
    </lineage>
</organism>
<dbReference type="EMBL" id="JAPOHD010000027">
    <property type="protein sequence ID" value="MCY1721270.1"/>
    <property type="molecule type" value="Genomic_DNA"/>
</dbReference>
<name>A0A9X3F6Q2_9BACT</name>
<evidence type="ECO:0000313" key="2">
    <source>
        <dbReference type="EMBL" id="MCY1721270.1"/>
    </source>
</evidence>
<dbReference type="AlphaFoldDB" id="A0A9X3F6Q2"/>
<dbReference type="CDD" id="cd00038">
    <property type="entry name" value="CAP_ED"/>
    <property type="match status" value="1"/>
</dbReference>
<dbReference type="InterPro" id="IPR014710">
    <property type="entry name" value="RmlC-like_jellyroll"/>
</dbReference>
<gene>
    <name evidence="2" type="ORF">OU798_13005</name>
</gene>
<feature type="domain" description="Cyclic nucleotide-binding" evidence="1">
    <location>
        <begin position="33"/>
        <end position="138"/>
    </location>
</feature>
<evidence type="ECO:0000259" key="1">
    <source>
        <dbReference type="PROSITE" id="PS50042"/>
    </source>
</evidence>
<dbReference type="Proteomes" id="UP001145087">
    <property type="component" value="Unassembled WGS sequence"/>
</dbReference>
<proteinExistence type="predicted"/>
<protein>
    <submittedName>
        <fullName evidence="2">Crp/Fnr family transcriptional regulator</fullName>
    </submittedName>
</protein>